<dbReference type="InterPro" id="IPR036188">
    <property type="entry name" value="FAD/NAD-bd_sf"/>
</dbReference>
<feature type="region of interest" description="Disordered" evidence="6">
    <location>
        <begin position="46"/>
        <end position="81"/>
    </location>
</feature>
<dbReference type="InterPro" id="IPR036427">
    <property type="entry name" value="Bromodomain-like_sf"/>
</dbReference>
<dbReference type="PANTHER" id="PTHR43014">
    <property type="entry name" value="MERCURIC REDUCTASE"/>
    <property type="match status" value="1"/>
</dbReference>
<feature type="region of interest" description="Disordered" evidence="6">
    <location>
        <begin position="193"/>
        <end position="213"/>
    </location>
</feature>
<feature type="compositionally biased region" description="Gly residues" evidence="6">
    <location>
        <begin position="14"/>
        <end position="27"/>
    </location>
</feature>
<evidence type="ECO:0000256" key="2">
    <source>
        <dbReference type="ARBA" id="ARBA00022771"/>
    </source>
</evidence>
<name>A0ABD3QTM2_9STRA</name>
<dbReference type="GO" id="GO:0008270">
    <property type="term" value="F:zinc ion binding"/>
    <property type="evidence" value="ECO:0007669"/>
    <property type="project" value="UniProtKB-KW"/>
</dbReference>
<feature type="compositionally biased region" description="Low complexity" evidence="6">
    <location>
        <begin position="50"/>
        <end position="59"/>
    </location>
</feature>
<evidence type="ECO:0000313" key="8">
    <source>
        <dbReference type="EMBL" id="KAL3803311.1"/>
    </source>
</evidence>
<evidence type="ECO:0000256" key="3">
    <source>
        <dbReference type="ARBA" id="ARBA00022833"/>
    </source>
</evidence>
<dbReference type="InterPro" id="IPR004099">
    <property type="entry name" value="Pyr_nucl-diS_OxRdtase_dimer"/>
</dbReference>
<feature type="region of interest" description="Disordered" evidence="6">
    <location>
        <begin position="481"/>
        <end position="526"/>
    </location>
</feature>
<dbReference type="InterPro" id="IPR036443">
    <property type="entry name" value="Znf_RanBP2_sf"/>
</dbReference>
<feature type="compositionally biased region" description="Low complexity" evidence="6">
    <location>
        <begin position="1"/>
        <end position="13"/>
    </location>
</feature>
<evidence type="ECO:0000313" key="9">
    <source>
        <dbReference type="Proteomes" id="UP001530315"/>
    </source>
</evidence>
<dbReference type="Gene3D" id="3.30.390.30">
    <property type="match status" value="1"/>
</dbReference>
<evidence type="ECO:0000256" key="6">
    <source>
        <dbReference type="SAM" id="MobiDB-lite"/>
    </source>
</evidence>
<protein>
    <recommendedName>
        <fullName evidence="7">RanBP2-type domain-containing protein</fullName>
    </recommendedName>
</protein>
<feature type="region of interest" description="Disordered" evidence="6">
    <location>
        <begin position="108"/>
        <end position="128"/>
    </location>
</feature>
<accession>A0ABD3QTM2</accession>
<dbReference type="AlphaFoldDB" id="A0ABD3QTM2"/>
<evidence type="ECO:0000259" key="7">
    <source>
        <dbReference type="PROSITE" id="PS50199"/>
    </source>
</evidence>
<keyword evidence="1" id="KW-0479">Metal-binding</keyword>
<dbReference type="Proteomes" id="UP001530315">
    <property type="component" value="Unassembled WGS sequence"/>
</dbReference>
<dbReference type="InterPro" id="IPR016156">
    <property type="entry name" value="FAD/NAD-linked_Rdtase_dimer_sf"/>
</dbReference>
<dbReference type="SUPFAM" id="SSF90209">
    <property type="entry name" value="Ran binding protein zinc finger-like"/>
    <property type="match status" value="1"/>
</dbReference>
<feature type="compositionally biased region" description="Basic and acidic residues" evidence="6">
    <location>
        <begin position="494"/>
        <end position="508"/>
    </location>
</feature>
<dbReference type="SMART" id="SM00547">
    <property type="entry name" value="ZnF_RBZ"/>
    <property type="match status" value="1"/>
</dbReference>
<evidence type="ECO:0000256" key="1">
    <source>
        <dbReference type="ARBA" id="ARBA00022723"/>
    </source>
</evidence>
<dbReference type="SUPFAM" id="SSF51905">
    <property type="entry name" value="FAD/NAD(P)-binding domain"/>
    <property type="match status" value="1"/>
</dbReference>
<dbReference type="Gene3D" id="4.10.1060.10">
    <property type="entry name" value="Zinc finger, RanBP2-type"/>
    <property type="match status" value="1"/>
</dbReference>
<dbReference type="SUPFAM" id="SSF47370">
    <property type="entry name" value="Bromodomain"/>
    <property type="match status" value="1"/>
</dbReference>
<gene>
    <name evidence="8" type="ORF">ACHAW5_009771</name>
</gene>
<dbReference type="PANTHER" id="PTHR43014:SF2">
    <property type="entry name" value="MERCURIC REDUCTASE"/>
    <property type="match status" value="1"/>
</dbReference>
<evidence type="ECO:0000256" key="4">
    <source>
        <dbReference type="ARBA" id="ARBA00023117"/>
    </source>
</evidence>
<organism evidence="8 9">
    <name type="scientific">Stephanodiscus triporus</name>
    <dbReference type="NCBI Taxonomy" id="2934178"/>
    <lineage>
        <taxon>Eukaryota</taxon>
        <taxon>Sar</taxon>
        <taxon>Stramenopiles</taxon>
        <taxon>Ochrophyta</taxon>
        <taxon>Bacillariophyta</taxon>
        <taxon>Coscinodiscophyceae</taxon>
        <taxon>Thalassiosirophycidae</taxon>
        <taxon>Stephanodiscales</taxon>
        <taxon>Stephanodiscaceae</taxon>
        <taxon>Stephanodiscus</taxon>
    </lineage>
</organism>
<dbReference type="InterPro" id="IPR001876">
    <property type="entry name" value="Znf_RanBP2"/>
</dbReference>
<evidence type="ECO:0000256" key="5">
    <source>
        <dbReference type="PROSITE-ProRule" id="PRU00322"/>
    </source>
</evidence>
<dbReference type="PROSITE" id="PS50199">
    <property type="entry name" value="ZF_RANBP2_2"/>
    <property type="match status" value="1"/>
</dbReference>
<dbReference type="EMBL" id="JALLAZ020000118">
    <property type="protein sequence ID" value="KAL3803311.1"/>
    <property type="molecule type" value="Genomic_DNA"/>
</dbReference>
<comment type="caution">
    <text evidence="8">The sequence shown here is derived from an EMBL/GenBank/DDBJ whole genome shotgun (WGS) entry which is preliminary data.</text>
</comment>
<proteinExistence type="predicted"/>
<keyword evidence="3" id="KW-0862">Zinc</keyword>
<dbReference type="Gene3D" id="3.50.50.60">
    <property type="entry name" value="FAD/NAD(P)-binding domain"/>
    <property type="match status" value="2"/>
</dbReference>
<keyword evidence="2 5" id="KW-0863">Zinc-finger</keyword>
<dbReference type="PROSITE" id="PS01358">
    <property type="entry name" value="ZF_RANBP2_1"/>
    <property type="match status" value="1"/>
</dbReference>
<feature type="domain" description="RanBP2-type" evidence="7">
    <location>
        <begin position="587"/>
        <end position="616"/>
    </location>
</feature>
<feature type="compositionally biased region" description="Polar residues" evidence="6">
    <location>
        <begin position="115"/>
        <end position="128"/>
    </location>
</feature>
<sequence length="1124" mass="123227">MGYHQHQQQQHQGSGRGGGGREAGGAGNNNALDEFIAAHLLEQRHHRARQAAGYQQRQAQFHRNAPPPPMSSAAAAAARQSTIKRPCHRVTASAKIVGPAVEIAQLSSSSSSSSTGLAPNTADHSSLPSAQIDPLLERVSLTVTAVSLEPLSGNEVVRHIRTKTDDVITRFLPCVDFLVNCQQELRQGLQVAQASQQRGGRRNVGAGGRSRAGAGMTPRQFHAAYVAPLPRRFERQNESLMAREHLRQAAASLESLVGDAAAAVPQGCDQVKNAFLGGMRENESWGLRKWLSKHGGAGSICNDLEEVMRHVKALRKEDETTKRLAEMLRPIARQAHERLKKDVPQAYQERSSAHPYLPFFHRLEACLKQMATYDPEEDDVVCLDDSSDEEEDVKVLTTSTVRSRIDAAPAPVAAMAQSSPVKKRDVATIESKSFKRRCNEDENAAAFLSKWVESYTAKGGDDVVYGLKQSRADSEKKIADQFFGERNEDDNDNNDDKGEKRTKTKEPEIICLYSTDEDDDENDTTTAGVQNSVQELKSSESSSPEPIEAARLSPPMGMKDYGETCAQHGTSTSAIQAVGTEISGLSVASQWRCDQCTFLNEAFASKCAMCNDDDSAEEGNTSDELANFLGETTFLDSYNSFFNIPETFARVDILSASGGDNAAAGQQLKGRALQSADARELECLAEYILGGGSLPKQAHQNIDKFWAMSDTFPQILMLFRSILQNPTSHRFLEPVNESLLFMMGFPPYTSIIKHPLCFHEIVCALSRSDDAVKYPHLTMRLSNGKLAVPNVGELQCWNMWNGLHLIEAIDLVLLNSLAYNFNEESKQLQSETESLRDSLWEGVNGCVPSKTLLSAAKRAWTWRRMNGKYGDSDVDDASLRRMLRNVKKEVDASRIRIYEEDDSPDVLRGLGIDFVEGRAYFRDAHSVNVTNTFDGTTTQINAKYGIVIATGAAPGQSMLDIVGLDSVPFWTYENVWDEGGIFDAVEQNQHGQVSKTRLIVVGGGPIGSASDKYGEGSVSISFCPLAKIDRAICEGTDGHGFIKIVYMSRTKQILGATIMSPAAGELVSELSAVQAAKMPFDKLATVMHSYPSYSIALQQMAAEVYYDKLKKSKAFYSVLKKAGL</sequence>
<keyword evidence="4" id="KW-0103">Bromodomain</keyword>
<reference evidence="8 9" key="1">
    <citation type="submission" date="2024-10" db="EMBL/GenBank/DDBJ databases">
        <title>Updated reference genomes for cyclostephanoid diatoms.</title>
        <authorList>
            <person name="Roberts W.R."/>
            <person name="Alverson A.J."/>
        </authorList>
    </citation>
    <scope>NUCLEOTIDE SEQUENCE [LARGE SCALE GENOMIC DNA]</scope>
    <source>
        <strain evidence="8 9">AJA276-08</strain>
    </source>
</reference>
<dbReference type="Gene3D" id="1.20.920.10">
    <property type="entry name" value="Bromodomain-like"/>
    <property type="match status" value="1"/>
</dbReference>
<dbReference type="SUPFAM" id="SSF55424">
    <property type="entry name" value="FAD/NAD-linked reductases, dimerisation (C-terminal) domain"/>
    <property type="match status" value="1"/>
</dbReference>
<feature type="region of interest" description="Disordered" evidence="6">
    <location>
        <begin position="1"/>
        <end position="29"/>
    </location>
</feature>
<dbReference type="Pfam" id="PF02852">
    <property type="entry name" value="Pyr_redox_dim"/>
    <property type="match status" value="1"/>
</dbReference>
<keyword evidence="9" id="KW-1185">Reference proteome</keyword>